<dbReference type="Proteomes" id="UP000626092">
    <property type="component" value="Unassembled WGS sequence"/>
</dbReference>
<evidence type="ECO:0000313" key="2">
    <source>
        <dbReference type="Proteomes" id="UP000626092"/>
    </source>
</evidence>
<accession>A0A834GFN3</accession>
<gene>
    <name evidence="1" type="ORF">RHSIM_Rhsim10G0213100</name>
</gene>
<name>A0A834GFN3_RHOSS</name>
<protein>
    <submittedName>
        <fullName evidence="1">Uncharacterized protein</fullName>
    </submittedName>
</protein>
<dbReference type="AlphaFoldDB" id="A0A834GFN3"/>
<dbReference type="EMBL" id="WJXA01000010">
    <property type="protein sequence ID" value="KAF7130356.1"/>
    <property type="molecule type" value="Genomic_DNA"/>
</dbReference>
<evidence type="ECO:0000313" key="1">
    <source>
        <dbReference type="EMBL" id="KAF7130356.1"/>
    </source>
</evidence>
<proteinExistence type="predicted"/>
<sequence length="184" mass="20156">MTTISFHVTGGSWNLPRKAGPHPWAVENFAMVAKYSSNPCTVLQDLYFSGAVKSATAFLVYKELAGLFGLDFAYADRTAVYHIKGSLQHLGENMLAFLLHTAASSPIPNDKAIVADQKAGQDTAKGELSQVVQADLAKLDAERWLFRAGLAQWFFVLMIGNYYKIGTSYLARVASLTCLCIWLA</sequence>
<organism evidence="1 2">
    <name type="scientific">Rhododendron simsii</name>
    <name type="common">Sims's rhododendron</name>
    <dbReference type="NCBI Taxonomy" id="118357"/>
    <lineage>
        <taxon>Eukaryota</taxon>
        <taxon>Viridiplantae</taxon>
        <taxon>Streptophyta</taxon>
        <taxon>Embryophyta</taxon>
        <taxon>Tracheophyta</taxon>
        <taxon>Spermatophyta</taxon>
        <taxon>Magnoliopsida</taxon>
        <taxon>eudicotyledons</taxon>
        <taxon>Gunneridae</taxon>
        <taxon>Pentapetalae</taxon>
        <taxon>asterids</taxon>
        <taxon>Ericales</taxon>
        <taxon>Ericaceae</taxon>
        <taxon>Ericoideae</taxon>
        <taxon>Rhodoreae</taxon>
        <taxon>Rhododendron</taxon>
    </lineage>
</organism>
<comment type="caution">
    <text evidence="1">The sequence shown here is derived from an EMBL/GenBank/DDBJ whole genome shotgun (WGS) entry which is preliminary data.</text>
</comment>
<dbReference type="OrthoDB" id="1434034at2759"/>
<keyword evidence="2" id="KW-1185">Reference proteome</keyword>
<reference evidence="1" key="1">
    <citation type="submission" date="2019-11" db="EMBL/GenBank/DDBJ databases">
        <authorList>
            <person name="Liu Y."/>
            <person name="Hou J."/>
            <person name="Li T.-Q."/>
            <person name="Guan C.-H."/>
            <person name="Wu X."/>
            <person name="Wu H.-Z."/>
            <person name="Ling F."/>
            <person name="Zhang R."/>
            <person name="Shi X.-G."/>
            <person name="Ren J.-P."/>
            <person name="Chen E.-F."/>
            <person name="Sun J.-M."/>
        </authorList>
    </citation>
    <scope>NUCLEOTIDE SEQUENCE</scope>
    <source>
        <strain evidence="1">Adult_tree_wgs_1</strain>
        <tissue evidence="1">Leaves</tissue>
    </source>
</reference>